<feature type="domain" description="p-hydroxybenzoic acid efflux pump subunit AaeA-like beta-barrel" evidence="7">
    <location>
        <begin position="190"/>
        <end position="286"/>
    </location>
</feature>
<protein>
    <submittedName>
        <fullName evidence="8">RND family efflux transporter MFP subunit</fullName>
    </submittedName>
</protein>
<keyword evidence="9" id="KW-1185">Reference proteome</keyword>
<dbReference type="RefSeq" id="WP_307266986.1">
    <property type="nucleotide sequence ID" value="NZ_JAUSVX010000001.1"/>
</dbReference>
<dbReference type="InterPro" id="IPR050393">
    <property type="entry name" value="MFP_Efflux_Pump"/>
</dbReference>
<proteinExistence type="inferred from homology"/>
<keyword evidence="3" id="KW-1133">Transmembrane helix</keyword>
<keyword evidence="5" id="KW-0175">Coiled coil</keyword>
<dbReference type="Gene3D" id="2.40.30.170">
    <property type="match status" value="1"/>
</dbReference>
<sequence>MKRFLSVLGRVLLTLVVVAAAAGAGWRAWDTYMNEPWTRDGHVRADVVGVTPDVSGLVSEVLVRDNQAVHRGDVLLRIDRQRFELALQLAEAAVAGQKASLDQARRDAVRYQQLGRDVASQQKIEQAQAAQATAEASYAQALANRDIARLNLERSEIHAPANGIITNMSLNPGDYVTAGKAVMALVDSDSLRVEGYFEETRLARIRLGDPVEIHLMGQAATLTGRVESIAGGIEDRERSDGSSLMASINPTFSWVRLAQRVPIRIKLDPVPEGVRLVAGLTATVAVKPAG</sequence>
<dbReference type="Gene3D" id="2.40.50.100">
    <property type="match status" value="1"/>
</dbReference>
<reference evidence="8 9" key="1">
    <citation type="submission" date="2023-07" db="EMBL/GenBank/DDBJ databases">
        <title>Genomic Encyclopedia of Type Strains, Phase IV (KMG-IV): sequencing the most valuable type-strain genomes for metagenomic binning, comparative biology and taxonomic classification.</title>
        <authorList>
            <person name="Goeker M."/>
        </authorList>
    </citation>
    <scope>NUCLEOTIDE SEQUENCE [LARGE SCALE GENOMIC DNA]</scope>
    <source>
        <strain evidence="8 9">DSM 19619</strain>
    </source>
</reference>
<evidence type="ECO:0000313" key="8">
    <source>
        <dbReference type="EMBL" id="MDQ0467417.1"/>
    </source>
</evidence>
<keyword evidence="2" id="KW-0812">Transmembrane</keyword>
<accession>A0ABU0J2H5</accession>
<organism evidence="8 9">
    <name type="scientific">Labrys wisconsinensis</name>
    <dbReference type="NCBI Taxonomy" id="425677"/>
    <lineage>
        <taxon>Bacteria</taxon>
        <taxon>Pseudomonadati</taxon>
        <taxon>Pseudomonadota</taxon>
        <taxon>Alphaproteobacteria</taxon>
        <taxon>Hyphomicrobiales</taxon>
        <taxon>Xanthobacteraceae</taxon>
        <taxon>Labrys</taxon>
    </lineage>
</organism>
<name>A0ABU0J2H5_9HYPH</name>
<gene>
    <name evidence="8" type="ORF">QO011_000412</name>
</gene>
<dbReference type="EMBL" id="JAUSVX010000001">
    <property type="protein sequence ID" value="MDQ0467417.1"/>
    <property type="molecule type" value="Genomic_DNA"/>
</dbReference>
<evidence type="ECO:0000256" key="2">
    <source>
        <dbReference type="ARBA" id="ARBA00022692"/>
    </source>
</evidence>
<dbReference type="InterPro" id="IPR058625">
    <property type="entry name" value="MdtA-like_BSH"/>
</dbReference>
<evidence type="ECO:0000256" key="4">
    <source>
        <dbReference type="ARBA" id="ARBA00023136"/>
    </source>
</evidence>
<comment type="similarity">
    <text evidence="1">Belongs to the membrane fusion protein (MFP) (TC 8.A.1) family.</text>
</comment>
<evidence type="ECO:0000256" key="3">
    <source>
        <dbReference type="ARBA" id="ARBA00022989"/>
    </source>
</evidence>
<evidence type="ECO:0000256" key="1">
    <source>
        <dbReference type="ARBA" id="ARBA00009477"/>
    </source>
</evidence>
<dbReference type="InterPro" id="IPR006143">
    <property type="entry name" value="RND_pump_MFP"/>
</dbReference>
<dbReference type="InterPro" id="IPR058634">
    <property type="entry name" value="AaeA-lik-b-barrel"/>
</dbReference>
<dbReference type="Pfam" id="PF25917">
    <property type="entry name" value="BSH_RND"/>
    <property type="match status" value="1"/>
</dbReference>
<dbReference type="NCBIfam" id="TIGR01730">
    <property type="entry name" value="RND_mfp"/>
    <property type="match status" value="1"/>
</dbReference>
<feature type="coiled-coil region" evidence="5">
    <location>
        <begin position="87"/>
        <end position="144"/>
    </location>
</feature>
<dbReference type="PANTHER" id="PTHR30367:SF12">
    <property type="entry name" value="P-HYDROXYBENZOIC ACID EFFLUX PUMP SUBUNIT AAEA"/>
    <property type="match status" value="1"/>
</dbReference>
<keyword evidence="4" id="KW-0472">Membrane</keyword>
<dbReference type="Pfam" id="PF25963">
    <property type="entry name" value="Beta-barrel_AAEA"/>
    <property type="match status" value="1"/>
</dbReference>
<evidence type="ECO:0000313" key="9">
    <source>
        <dbReference type="Proteomes" id="UP001242480"/>
    </source>
</evidence>
<feature type="domain" description="Multidrug resistance protein MdtA-like barrel-sandwich hybrid" evidence="6">
    <location>
        <begin position="47"/>
        <end position="187"/>
    </location>
</feature>
<dbReference type="PANTHER" id="PTHR30367">
    <property type="entry name" value="P-HYDROXYBENZOIC ACID EFFLUX PUMP SUBUNIT AAEA-RELATED"/>
    <property type="match status" value="1"/>
</dbReference>
<evidence type="ECO:0000256" key="5">
    <source>
        <dbReference type="SAM" id="Coils"/>
    </source>
</evidence>
<dbReference type="SUPFAM" id="SSF111369">
    <property type="entry name" value="HlyD-like secretion proteins"/>
    <property type="match status" value="1"/>
</dbReference>
<comment type="caution">
    <text evidence="8">The sequence shown here is derived from an EMBL/GenBank/DDBJ whole genome shotgun (WGS) entry which is preliminary data.</text>
</comment>
<evidence type="ECO:0000259" key="7">
    <source>
        <dbReference type="Pfam" id="PF25963"/>
    </source>
</evidence>
<evidence type="ECO:0000259" key="6">
    <source>
        <dbReference type="Pfam" id="PF25917"/>
    </source>
</evidence>
<dbReference type="Proteomes" id="UP001242480">
    <property type="component" value="Unassembled WGS sequence"/>
</dbReference>